<gene>
    <name evidence="1" type="ORF">QAD02_014031</name>
</gene>
<keyword evidence="2" id="KW-1185">Reference proteome</keyword>
<comment type="caution">
    <text evidence="1">The sequence shown here is derived from an EMBL/GenBank/DDBJ whole genome shotgun (WGS) entry which is preliminary data.</text>
</comment>
<dbReference type="EMBL" id="CM056742">
    <property type="protein sequence ID" value="KAJ8678244.1"/>
    <property type="molecule type" value="Genomic_DNA"/>
</dbReference>
<evidence type="ECO:0000313" key="1">
    <source>
        <dbReference type="EMBL" id="KAJ8678244.1"/>
    </source>
</evidence>
<name>A0ACC2P6N1_9HYME</name>
<protein>
    <submittedName>
        <fullName evidence="1">Uncharacterized protein</fullName>
    </submittedName>
</protein>
<accession>A0ACC2P6N1</accession>
<proteinExistence type="predicted"/>
<organism evidence="1 2">
    <name type="scientific">Eretmocerus hayati</name>
    <dbReference type="NCBI Taxonomy" id="131215"/>
    <lineage>
        <taxon>Eukaryota</taxon>
        <taxon>Metazoa</taxon>
        <taxon>Ecdysozoa</taxon>
        <taxon>Arthropoda</taxon>
        <taxon>Hexapoda</taxon>
        <taxon>Insecta</taxon>
        <taxon>Pterygota</taxon>
        <taxon>Neoptera</taxon>
        <taxon>Endopterygota</taxon>
        <taxon>Hymenoptera</taxon>
        <taxon>Apocrita</taxon>
        <taxon>Proctotrupomorpha</taxon>
        <taxon>Chalcidoidea</taxon>
        <taxon>Aphelinidae</taxon>
        <taxon>Aphelininae</taxon>
        <taxon>Eretmocerus</taxon>
    </lineage>
</organism>
<sequence>MLEKNEILQKLNDELKEKNSLLKENNELMKEKVNSQMTKQKSSIMRNYAQVTSYPRPEMNRQNIPAIVVELKGQGGEKTETINRVKKTLGEKTNCPINKVEESKDKIFIKCRDPQDVKTEDLLKMERKEDILKRKEKKSMNV</sequence>
<dbReference type="Proteomes" id="UP001239111">
    <property type="component" value="Chromosome 2"/>
</dbReference>
<evidence type="ECO:0000313" key="2">
    <source>
        <dbReference type="Proteomes" id="UP001239111"/>
    </source>
</evidence>
<reference evidence="1" key="1">
    <citation type="submission" date="2023-04" db="EMBL/GenBank/DDBJ databases">
        <title>A chromosome-level genome assembly of the parasitoid wasp Eretmocerus hayati.</title>
        <authorList>
            <person name="Zhong Y."/>
            <person name="Liu S."/>
            <person name="Liu Y."/>
        </authorList>
    </citation>
    <scope>NUCLEOTIDE SEQUENCE</scope>
    <source>
        <strain evidence="1">ZJU_SS_LIU_2023</strain>
    </source>
</reference>